<proteinExistence type="predicted"/>
<feature type="region of interest" description="Disordered" evidence="1">
    <location>
        <begin position="72"/>
        <end position="101"/>
    </location>
</feature>
<dbReference type="RefSeq" id="XP_006819598.1">
    <property type="nucleotide sequence ID" value="XM_006819535.1"/>
</dbReference>
<name>A0ABM0MHV7_SACKO</name>
<feature type="compositionally biased region" description="Basic residues" evidence="1">
    <location>
        <begin position="82"/>
        <end position="101"/>
    </location>
</feature>
<protein>
    <submittedName>
        <fullName evidence="3">Uncharacterized protein LOC102806293</fullName>
    </submittedName>
</protein>
<dbReference type="GeneID" id="102806293"/>
<evidence type="ECO:0000256" key="1">
    <source>
        <dbReference type="SAM" id="MobiDB-lite"/>
    </source>
</evidence>
<reference evidence="3" key="1">
    <citation type="submission" date="2025-08" db="UniProtKB">
        <authorList>
            <consortium name="RefSeq"/>
        </authorList>
    </citation>
    <scope>IDENTIFICATION</scope>
    <source>
        <tissue evidence="3">Testes</tissue>
    </source>
</reference>
<dbReference type="PANTHER" id="PTHR46361:SF3">
    <property type="entry name" value="ELECTRON CARRIER_ PROTEIN DISULFIDE OXIDOREDUCTASE"/>
    <property type="match status" value="1"/>
</dbReference>
<accession>A0ABM0MHV7</accession>
<evidence type="ECO:0000313" key="3">
    <source>
        <dbReference type="RefSeq" id="XP_006819598.1"/>
    </source>
</evidence>
<organism evidence="2 3">
    <name type="scientific">Saccoglossus kowalevskii</name>
    <name type="common">Acorn worm</name>
    <dbReference type="NCBI Taxonomy" id="10224"/>
    <lineage>
        <taxon>Eukaryota</taxon>
        <taxon>Metazoa</taxon>
        <taxon>Hemichordata</taxon>
        <taxon>Enteropneusta</taxon>
        <taxon>Harrimaniidae</taxon>
        <taxon>Saccoglossus</taxon>
    </lineage>
</organism>
<keyword evidence="2" id="KW-1185">Reference proteome</keyword>
<evidence type="ECO:0000313" key="2">
    <source>
        <dbReference type="Proteomes" id="UP000694865"/>
    </source>
</evidence>
<dbReference type="Proteomes" id="UP000694865">
    <property type="component" value="Unplaced"/>
</dbReference>
<sequence length="101" mass="12061">MKFKEIELSRIFQWYRTDFGADEIQAVRWTLKYLCEDKVYGIENLIDLLVLEGGVRISYKDYNWQLNETMPEPSASDVDVKSHRHHHHHRSEHGKKSPCKM</sequence>
<gene>
    <name evidence="3" type="primary">LOC102806293</name>
</gene>
<dbReference type="PANTHER" id="PTHR46361">
    <property type="entry name" value="ELECTRON CARRIER/ PROTEIN DISULFIDE OXIDOREDUCTASE"/>
    <property type="match status" value="1"/>
</dbReference>